<reference evidence="2 3" key="1">
    <citation type="submission" date="2017-03" db="EMBL/GenBank/DDBJ databases">
        <title>Genomes of endolithic fungi from Antarctica.</title>
        <authorList>
            <person name="Coleine C."/>
            <person name="Masonjones S."/>
            <person name="Stajich J.E."/>
        </authorList>
    </citation>
    <scope>NUCLEOTIDE SEQUENCE [LARGE SCALE GENOMIC DNA]</scope>
    <source>
        <strain evidence="2 3">CCFEE 5311</strain>
    </source>
</reference>
<sequence length="267" mass="29674">MVTTEYVLFPIKAGFDPTDANGQAAPIVLDVNQTMTAVSGMQGMYSGLQLEDPSKWQLMCIWDKAQSHYDFQASAPYGPFVERLFKIVDPDRKVTGLHIDFHGDILKTFAAPVTETAFFYFEGGPPSDYYDGAKKCLRTWAEKADGLHSWAVGTTYEDVEEEGIKGKAVVLSLGWQTKEHHVEFNKTDLCKEHGKALVSGSKKLTACYVRATSSGTSLDLADVVVGTFGSRSIKGDRVRTISFQEIHMHTMFNGTNGYTKQCRHYET</sequence>
<dbReference type="AlphaFoldDB" id="A0A4U0UKU4"/>
<comment type="caution">
    <text evidence="2">The sequence shown here is derived from an EMBL/GenBank/DDBJ whole genome shotgun (WGS) entry which is preliminary data.</text>
</comment>
<dbReference type="Proteomes" id="UP000310066">
    <property type="component" value="Unassembled WGS sequence"/>
</dbReference>
<name>A0A4U0UKU4_9PEZI</name>
<evidence type="ECO:0000313" key="1">
    <source>
        <dbReference type="EMBL" id="TKA29297.1"/>
    </source>
</evidence>
<gene>
    <name evidence="2" type="ORF">B0A54_13284</name>
    <name evidence="1" type="ORF">B0A54_15897</name>
</gene>
<accession>A0A4U0UKU4</accession>
<organism evidence="2 3">
    <name type="scientific">Friedmanniomyces endolithicus</name>
    <dbReference type="NCBI Taxonomy" id="329885"/>
    <lineage>
        <taxon>Eukaryota</taxon>
        <taxon>Fungi</taxon>
        <taxon>Dikarya</taxon>
        <taxon>Ascomycota</taxon>
        <taxon>Pezizomycotina</taxon>
        <taxon>Dothideomycetes</taxon>
        <taxon>Dothideomycetidae</taxon>
        <taxon>Mycosphaerellales</taxon>
        <taxon>Teratosphaeriaceae</taxon>
        <taxon>Friedmanniomyces</taxon>
    </lineage>
</organism>
<protein>
    <recommendedName>
        <fullName evidence="4">ABM domain-containing protein</fullName>
    </recommendedName>
</protein>
<proteinExistence type="predicted"/>
<dbReference type="EMBL" id="NAJP01000111">
    <property type="protein sequence ID" value="TKA29297.1"/>
    <property type="molecule type" value="Genomic_DNA"/>
</dbReference>
<dbReference type="Gene3D" id="3.30.70.100">
    <property type="match status" value="2"/>
</dbReference>
<evidence type="ECO:0008006" key="4">
    <source>
        <dbReference type="Google" id="ProtNLM"/>
    </source>
</evidence>
<evidence type="ECO:0000313" key="2">
    <source>
        <dbReference type="EMBL" id="TKA36350.1"/>
    </source>
</evidence>
<evidence type="ECO:0000313" key="3">
    <source>
        <dbReference type="Proteomes" id="UP000310066"/>
    </source>
</evidence>
<dbReference type="EMBL" id="NAJP01000061">
    <property type="protein sequence ID" value="TKA36350.1"/>
    <property type="molecule type" value="Genomic_DNA"/>
</dbReference>
<dbReference type="OrthoDB" id="3830579at2759"/>